<name>A0A9K3D3X1_9EUKA</name>
<sequence length="223" mass="23887">GTGLVMHLQAPSSVTGDTDYAVSTYLAEYADTHAMHWVSPVENTTLDPASAASTMAHVAVTNYTGDRVAYARLLETGTNQESLSSKLVQTMIDTGSSPTVTVFHVGEDHTLYSEYSMYQLIQIEFVPEYAPAPEKKYRLGLYDVDGVLLGASPVMQVLGEDSASLLHHIIVVTLTLVSIGGILFLVYALVSSSRKGSSGDGPLLRPKGHGYIQLDEGSSSDDE</sequence>
<organism evidence="3 4">
    <name type="scientific">Kipferlia bialata</name>
    <dbReference type="NCBI Taxonomy" id="797122"/>
    <lineage>
        <taxon>Eukaryota</taxon>
        <taxon>Metamonada</taxon>
        <taxon>Carpediemonas-like organisms</taxon>
        <taxon>Kipferlia</taxon>
    </lineage>
</organism>
<gene>
    <name evidence="3" type="ORF">KIPB_010906</name>
</gene>
<reference evidence="3 4" key="1">
    <citation type="journal article" date="2018" name="PLoS ONE">
        <title>The draft genome of Kipferlia bialata reveals reductive genome evolution in fornicate parasites.</title>
        <authorList>
            <person name="Tanifuji G."/>
            <person name="Takabayashi S."/>
            <person name="Kume K."/>
            <person name="Takagi M."/>
            <person name="Nakayama T."/>
            <person name="Kamikawa R."/>
            <person name="Inagaki Y."/>
            <person name="Hashimoto T."/>
        </authorList>
    </citation>
    <scope>NUCLEOTIDE SEQUENCE [LARGE SCALE GENOMIC DNA]</scope>
    <source>
        <strain evidence="3">NY0173</strain>
    </source>
</reference>
<feature type="transmembrane region" description="Helical" evidence="2">
    <location>
        <begin position="165"/>
        <end position="190"/>
    </location>
</feature>
<protein>
    <submittedName>
        <fullName evidence="3">Uncharacterized protein</fullName>
    </submittedName>
</protein>
<evidence type="ECO:0000313" key="3">
    <source>
        <dbReference type="EMBL" id="GIQ88614.1"/>
    </source>
</evidence>
<evidence type="ECO:0000313" key="4">
    <source>
        <dbReference type="Proteomes" id="UP000265618"/>
    </source>
</evidence>
<keyword evidence="2" id="KW-1133">Transmembrane helix</keyword>
<dbReference type="Proteomes" id="UP000265618">
    <property type="component" value="Unassembled WGS sequence"/>
</dbReference>
<keyword evidence="4" id="KW-1185">Reference proteome</keyword>
<keyword evidence="2" id="KW-0812">Transmembrane</keyword>
<evidence type="ECO:0000256" key="1">
    <source>
        <dbReference type="SAM" id="MobiDB-lite"/>
    </source>
</evidence>
<evidence type="ECO:0000256" key="2">
    <source>
        <dbReference type="SAM" id="Phobius"/>
    </source>
</evidence>
<accession>A0A9K3D3X1</accession>
<keyword evidence="2" id="KW-0472">Membrane</keyword>
<dbReference type="AlphaFoldDB" id="A0A9K3D3X1"/>
<feature type="region of interest" description="Disordered" evidence="1">
    <location>
        <begin position="196"/>
        <end position="223"/>
    </location>
</feature>
<feature type="non-terminal residue" evidence="3">
    <location>
        <position position="1"/>
    </location>
</feature>
<proteinExistence type="predicted"/>
<dbReference type="EMBL" id="BDIP01004229">
    <property type="protein sequence ID" value="GIQ88614.1"/>
    <property type="molecule type" value="Genomic_DNA"/>
</dbReference>
<comment type="caution">
    <text evidence="3">The sequence shown here is derived from an EMBL/GenBank/DDBJ whole genome shotgun (WGS) entry which is preliminary data.</text>
</comment>